<comment type="caution">
    <text evidence="3">The sequence shown here is derived from an EMBL/GenBank/DDBJ whole genome shotgun (WGS) entry which is preliminary data.</text>
</comment>
<keyword evidence="4" id="KW-1185">Reference proteome</keyword>
<evidence type="ECO:0000313" key="3">
    <source>
        <dbReference type="EMBL" id="MDP1520357.1"/>
    </source>
</evidence>
<dbReference type="InterPro" id="IPR007445">
    <property type="entry name" value="PilO"/>
</dbReference>
<dbReference type="InterPro" id="IPR014717">
    <property type="entry name" value="Transl_elong_EF1B/ribsomal_bS6"/>
</dbReference>
<proteinExistence type="predicted"/>
<keyword evidence="2" id="KW-1133">Transmembrane helix</keyword>
<dbReference type="RefSeq" id="WP_305170156.1">
    <property type="nucleotide sequence ID" value="NZ_JAUUUU010000002.1"/>
</dbReference>
<dbReference type="Gene3D" id="3.30.70.60">
    <property type="match status" value="1"/>
</dbReference>
<keyword evidence="2" id="KW-0812">Transmembrane</keyword>
<sequence>MALNETFQQLKDFNYADPDFETVGVWPLPVRGIILVLILSLVLVGTYYFHIKDMGVQLQKVQAQEVKLKKTFEKRAFEAANLEEYREQMAEMEKIFGALLAQLPSDTEVPGLLEDITELGQGASLNIASITLQPERSAEFYVELPIKIVAQGGYHDVGAFVSGVAGLPRIVTLHDFSLSARGNGGLLALEIEAKTYRYKTQED</sequence>
<dbReference type="GO" id="GO:0043107">
    <property type="term" value="P:type IV pilus-dependent motility"/>
    <property type="evidence" value="ECO:0007669"/>
    <property type="project" value="InterPro"/>
</dbReference>
<dbReference type="Pfam" id="PF04350">
    <property type="entry name" value="PilO"/>
    <property type="match status" value="1"/>
</dbReference>
<dbReference type="EMBL" id="JAUUUU010000002">
    <property type="protein sequence ID" value="MDP1520357.1"/>
    <property type="molecule type" value="Genomic_DNA"/>
</dbReference>
<gene>
    <name evidence="3" type="ORF">Q8A57_05175</name>
</gene>
<dbReference type="AlphaFoldDB" id="A0AAW8B367"/>
<feature type="coiled-coil region" evidence="1">
    <location>
        <begin position="75"/>
        <end position="102"/>
    </location>
</feature>
<evidence type="ECO:0000256" key="2">
    <source>
        <dbReference type="SAM" id="Phobius"/>
    </source>
</evidence>
<name>A0AAW8B367_9GAMM</name>
<dbReference type="Proteomes" id="UP001178354">
    <property type="component" value="Unassembled WGS sequence"/>
</dbReference>
<reference evidence="3" key="2">
    <citation type="submission" date="2023-08" db="EMBL/GenBank/DDBJ databases">
        <authorList>
            <person name="Luo J."/>
        </authorList>
    </citation>
    <scope>NUCLEOTIDE SEQUENCE</scope>
    <source>
        <strain evidence="3">DSM 25064</strain>
    </source>
</reference>
<dbReference type="PIRSF" id="PIRSF016482">
    <property type="entry name" value="PilO"/>
    <property type="match status" value="1"/>
</dbReference>
<accession>A0AAW8B367</accession>
<reference evidence="3" key="1">
    <citation type="journal article" date="2010" name="Int. J. Syst. Evol. Microbiol.">
        <title>Porticoccus litoralis gen. nov., sp. nov., a gammaproteobacterium isolated from the Yellow Sea.</title>
        <authorList>
            <person name="Oh H.M."/>
            <person name="Kim H."/>
            <person name="Kim K.M."/>
            <person name="Min G.S."/>
            <person name="Cho J.C."/>
        </authorList>
    </citation>
    <scope>NUCLEOTIDE SEQUENCE</scope>
    <source>
        <strain evidence="3">DSM 25064</strain>
    </source>
</reference>
<dbReference type="Gene3D" id="1.10.287.540">
    <property type="entry name" value="Helix hairpin bin"/>
    <property type="match status" value="1"/>
</dbReference>
<dbReference type="PANTHER" id="PTHR39555">
    <property type="entry name" value="FIMBRIAL ASSEMBLY PROTEIN PILO-LIKE PROTEIN-RELATED"/>
    <property type="match status" value="1"/>
</dbReference>
<evidence type="ECO:0000256" key="1">
    <source>
        <dbReference type="SAM" id="Coils"/>
    </source>
</evidence>
<dbReference type="PANTHER" id="PTHR39555:SF1">
    <property type="entry name" value="TYPE IV PILUS INNER MEMBRANE COMPONENT PILO"/>
    <property type="match status" value="1"/>
</dbReference>
<keyword evidence="1" id="KW-0175">Coiled coil</keyword>
<dbReference type="GO" id="GO:0043683">
    <property type="term" value="P:type IV pilus assembly"/>
    <property type="evidence" value="ECO:0007669"/>
    <property type="project" value="InterPro"/>
</dbReference>
<evidence type="ECO:0000313" key="4">
    <source>
        <dbReference type="Proteomes" id="UP001178354"/>
    </source>
</evidence>
<protein>
    <submittedName>
        <fullName evidence="3">Type 4a pilus biogenesis protein PilO</fullName>
    </submittedName>
</protein>
<feature type="transmembrane region" description="Helical" evidence="2">
    <location>
        <begin position="28"/>
        <end position="49"/>
    </location>
</feature>
<keyword evidence="2" id="KW-0472">Membrane</keyword>
<organism evidence="3 4">
    <name type="scientific">Porticoccus litoralis</name>
    <dbReference type="NCBI Taxonomy" id="434086"/>
    <lineage>
        <taxon>Bacteria</taxon>
        <taxon>Pseudomonadati</taxon>
        <taxon>Pseudomonadota</taxon>
        <taxon>Gammaproteobacteria</taxon>
        <taxon>Cellvibrionales</taxon>
        <taxon>Porticoccaceae</taxon>
        <taxon>Porticoccus</taxon>
    </lineage>
</organism>